<sequence>MEAAKEIPVIGGRRRKSPSISFNQKAKEIGGQHVKPLSFLPLPRRLFLPSASAIWDALTGRDPAPSGRETFLGLCWSLSELLNWMHDKWHIFGRGACLYTILIGLKKG</sequence>
<name>A0A9D5CXJ5_9LILI</name>
<dbReference type="EMBL" id="JAGGNH010000002">
    <property type="protein sequence ID" value="KAJ0981386.1"/>
    <property type="molecule type" value="Genomic_DNA"/>
</dbReference>
<gene>
    <name evidence="1" type="ORF">J5N97_009641</name>
</gene>
<protein>
    <submittedName>
        <fullName evidence="1">Uncharacterized protein</fullName>
    </submittedName>
</protein>
<comment type="caution">
    <text evidence="1">The sequence shown here is derived from an EMBL/GenBank/DDBJ whole genome shotgun (WGS) entry which is preliminary data.</text>
</comment>
<organism evidence="1 2">
    <name type="scientific">Dioscorea zingiberensis</name>
    <dbReference type="NCBI Taxonomy" id="325984"/>
    <lineage>
        <taxon>Eukaryota</taxon>
        <taxon>Viridiplantae</taxon>
        <taxon>Streptophyta</taxon>
        <taxon>Embryophyta</taxon>
        <taxon>Tracheophyta</taxon>
        <taxon>Spermatophyta</taxon>
        <taxon>Magnoliopsida</taxon>
        <taxon>Liliopsida</taxon>
        <taxon>Dioscoreales</taxon>
        <taxon>Dioscoreaceae</taxon>
        <taxon>Dioscorea</taxon>
    </lineage>
</organism>
<reference evidence="1" key="2">
    <citation type="journal article" date="2022" name="Hortic Res">
        <title>The genome of Dioscorea zingiberensis sheds light on the biosynthesis, origin and evolution of the medicinally important diosgenin saponins.</title>
        <authorList>
            <person name="Li Y."/>
            <person name="Tan C."/>
            <person name="Li Z."/>
            <person name="Guo J."/>
            <person name="Li S."/>
            <person name="Chen X."/>
            <person name="Wang C."/>
            <person name="Dai X."/>
            <person name="Yang H."/>
            <person name="Song W."/>
            <person name="Hou L."/>
            <person name="Xu J."/>
            <person name="Tong Z."/>
            <person name="Xu A."/>
            <person name="Yuan X."/>
            <person name="Wang W."/>
            <person name="Yang Q."/>
            <person name="Chen L."/>
            <person name="Sun Z."/>
            <person name="Wang K."/>
            <person name="Pan B."/>
            <person name="Chen J."/>
            <person name="Bao Y."/>
            <person name="Liu F."/>
            <person name="Qi X."/>
            <person name="Gang D.R."/>
            <person name="Wen J."/>
            <person name="Li J."/>
        </authorList>
    </citation>
    <scope>NUCLEOTIDE SEQUENCE</scope>
    <source>
        <strain evidence="1">Dzin_1.0</strain>
    </source>
</reference>
<proteinExistence type="predicted"/>
<evidence type="ECO:0000313" key="2">
    <source>
        <dbReference type="Proteomes" id="UP001085076"/>
    </source>
</evidence>
<keyword evidence="2" id="KW-1185">Reference proteome</keyword>
<accession>A0A9D5CXJ5</accession>
<evidence type="ECO:0000313" key="1">
    <source>
        <dbReference type="EMBL" id="KAJ0981386.1"/>
    </source>
</evidence>
<reference evidence="1" key="1">
    <citation type="submission" date="2021-03" db="EMBL/GenBank/DDBJ databases">
        <authorList>
            <person name="Li Z."/>
            <person name="Yang C."/>
        </authorList>
    </citation>
    <scope>NUCLEOTIDE SEQUENCE</scope>
    <source>
        <strain evidence="1">Dzin_1.0</strain>
        <tissue evidence="1">Leaf</tissue>
    </source>
</reference>
<dbReference type="AlphaFoldDB" id="A0A9D5CXJ5"/>
<dbReference type="Proteomes" id="UP001085076">
    <property type="component" value="Miscellaneous, Linkage group lg02"/>
</dbReference>